<gene>
    <name evidence="13" type="ORF">CA7LBN_001432</name>
</gene>
<dbReference type="EMBL" id="CP076749">
    <property type="protein sequence ID" value="QWW22686.1"/>
    <property type="molecule type" value="Genomic_DNA"/>
</dbReference>
<keyword evidence="2 11" id="KW-0808">Transferase</keyword>
<evidence type="ECO:0000256" key="4">
    <source>
        <dbReference type="ARBA" id="ARBA00022989"/>
    </source>
</evidence>
<dbReference type="PANTHER" id="PTHR22883:SF23">
    <property type="entry name" value="PALMITOYLTRANSFERASE ZDHHC6"/>
    <property type="match status" value="1"/>
</dbReference>
<keyword evidence="8 11" id="KW-0012">Acyltransferase</keyword>
<evidence type="ECO:0000256" key="11">
    <source>
        <dbReference type="RuleBase" id="RU079119"/>
    </source>
</evidence>
<keyword evidence="7" id="KW-0449">Lipoprotein</keyword>
<evidence type="ECO:0000256" key="3">
    <source>
        <dbReference type="ARBA" id="ARBA00022692"/>
    </source>
</evidence>
<evidence type="ECO:0000256" key="2">
    <source>
        <dbReference type="ARBA" id="ARBA00022679"/>
    </source>
</evidence>
<evidence type="ECO:0000256" key="10">
    <source>
        <dbReference type="ARBA" id="ARBA00048048"/>
    </source>
</evidence>
<dbReference type="EC" id="2.3.1.225" evidence="11"/>
<comment type="catalytic activity">
    <reaction evidence="10 11">
        <text>L-cysteinyl-[protein] + hexadecanoyl-CoA = S-hexadecanoyl-L-cysteinyl-[protein] + CoA</text>
        <dbReference type="Rhea" id="RHEA:36683"/>
        <dbReference type="Rhea" id="RHEA-COMP:10131"/>
        <dbReference type="Rhea" id="RHEA-COMP:11032"/>
        <dbReference type="ChEBI" id="CHEBI:29950"/>
        <dbReference type="ChEBI" id="CHEBI:57287"/>
        <dbReference type="ChEBI" id="CHEBI:57379"/>
        <dbReference type="ChEBI" id="CHEBI:74151"/>
        <dbReference type="EC" id="2.3.1.225"/>
    </reaction>
</comment>
<dbReference type="Pfam" id="PF01529">
    <property type="entry name" value="DHHC"/>
    <property type="match status" value="1"/>
</dbReference>
<proteinExistence type="inferred from homology"/>
<dbReference type="InterPro" id="IPR039859">
    <property type="entry name" value="PFA4/ZDH16/20/ERF2-like"/>
</dbReference>
<reference evidence="13" key="1">
    <citation type="submission" date="2021-06" db="EMBL/GenBank/DDBJ databases">
        <title>Candida auris outbreak in lebanese hospital.</title>
        <authorList>
            <person name="Finianos M."/>
        </authorList>
    </citation>
    <scope>NUCLEOTIDE SEQUENCE</scope>
    <source>
        <strain evidence="13">CA7LBN</strain>
    </source>
</reference>
<keyword evidence="3 11" id="KW-0812">Transmembrane</keyword>
<dbReference type="GO" id="GO:0005794">
    <property type="term" value="C:Golgi apparatus"/>
    <property type="evidence" value="ECO:0007669"/>
    <property type="project" value="TreeGrafter"/>
</dbReference>
<evidence type="ECO:0000256" key="8">
    <source>
        <dbReference type="ARBA" id="ARBA00023315"/>
    </source>
</evidence>
<dbReference type="GO" id="GO:0006612">
    <property type="term" value="P:protein targeting to membrane"/>
    <property type="evidence" value="ECO:0007669"/>
    <property type="project" value="TreeGrafter"/>
</dbReference>
<dbReference type="GO" id="GO:0019706">
    <property type="term" value="F:protein-cysteine S-palmitoyltransferase activity"/>
    <property type="evidence" value="ECO:0007669"/>
    <property type="project" value="UniProtKB-EC"/>
</dbReference>
<evidence type="ECO:0000313" key="13">
    <source>
        <dbReference type="EMBL" id="QWW22686.1"/>
    </source>
</evidence>
<dbReference type="Proteomes" id="UP000825438">
    <property type="component" value="Chromosome I"/>
</dbReference>
<accession>A0A8F2VZM9</accession>
<evidence type="ECO:0000256" key="1">
    <source>
        <dbReference type="ARBA" id="ARBA00004141"/>
    </source>
</evidence>
<feature type="transmembrane region" description="Helical" evidence="11">
    <location>
        <begin position="148"/>
        <end position="172"/>
    </location>
</feature>
<evidence type="ECO:0000259" key="12">
    <source>
        <dbReference type="Pfam" id="PF01529"/>
    </source>
</evidence>
<keyword evidence="5 11" id="KW-0472">Membrane</keyword>
<name>A0A8F2VZM9_CANAR</name>
<evidence type="ECO:0000256" key="6">
    <source>
        <dbReference type="ARBA" id="ARBA00023139"/>
    </source>
</evidence>
<feature type="transmembrane region" description="Helical" evidence="11">
    <location>
        <begin position="43"/>
        <end position="66"/>
    </location>
</feature>
<evidence type="ECO:0000256" key="7">
    <source>
        <dbReference type="ARBA" id="ARBA00023288"/>
    </source>
</evidence>
<dbReference type="GO" id="GO:0005783">
    <property type="term" value="C:endoplasmic reticulum"/>
    <property type="evidence" value="ECO:0007669"/>
    <property type="project" value="TreeGrafter"/>
</dbReference>
<feature type="transmembrane region" description="Helical" evidence="11">
    <location>
        <begin position="184"/>
        <end position="206"/>
    </location>
</feature>
<feature type="domain" description="Palmitoyltransferase DHHC" evidence="12">
    <location>
        <begin position="105"/>
        <end position="223"/>
    </location>
</feature>
<protein>
    <recommendedName>
        <fullName evidence="11">Palmitoyltransferase</fullName>
        <ecNumber evidence="11">2.3.1.225</ecNumber>
    </recommendedName>
</protein>
<dbReference type="AlphaFoldDB" id="A0A8F2VZM9"/>
<comment type="subcellular location">
    <subcellularLocation>
        <location evidence="1">Membrane</location>
        <topology evidence="1">Multi-pass membrane protein</topology>
    </subcellularLocation>
</comment>
<keyword evidence="6" id="KW-0564">Palmitate</keyword>
<feature type="transmembrane region" description="Helical" evidence="11">
    <location>
        <begin position="298"/>
        <end position="316"/>
    </location>
</feature>
<evidence type="ECO:0000256" key="5">
    <source>
        <dbReference type="ARBA" id="ARBA00023136"/>
    </source>
</evidence>
<comment type="domain">
    <text evidence="11">The DHHC domain is required for palmitoyltransferase activity.</text>
</comment>
<sequence>MAQLPKHTNLILPTVIVLCLAYYNYASAYVVGFKEIYKHHSRAGAIVVWVLEGILQLALLASWSLILLKGPGKTPRIPLFDIYDTKDPDLSPVPDIFLCDKHGYPYWCSACDSIKPKRSFHIRSLNRCVPRFDHKCVWVGTSVGRDNLLFFIHFLIQFGSLFVIALVPAAVTVKSAFDRDTRNLPHYIVIFVCSVLWLPMIFGLLLQQIAFAATNRTTIDDISMKQARKYSEWKKGDESKLPKCLRNNIQRKETGERYVNLRIKDTRWVVPFSVQDHPYSDGFKRNLSRIVFDTDDDFRFGLSLFYIVIPFASVFIKRQGEDIKTYDNASEPFSERFLKLIDEKISRGECSIPSYLQGKESSAQA</sequence>
<feature type="transmembrane region" description="Helical" evidence="11">
    <location>
        <begin position="12"/>
        <end position="31"/>
    </location>
</feature>
<keyword evidence="4 11" id="KW-1133">Transmembrane helix</keyword>
<dbReference type="InterPro" id="IPR001594">
    <property type="entry name" value="Palmitoyltrfase_DHHC"/>
</dbReference>
<dbReference type="PANTHER" id="PTHR22883">
    <property type="entry name" value="ZINC FINGER DHHC DOMAIN CONTAINING PROTEIN"/>
    <property type="match status" value="1"/>
</dbReference>
<dbReference type="GO" id="GO:0016020">
    <property type="term" value="C:membrane"/>
    <property type="evidence" value="ECO:0007669"/>
    <property type="project" value="UniProtKB-SubCell"/>
</dbReference>
<dbReference type="PROSITE" id="PS50216">
    <property type="entry name" value="DHHC"/>
    <property type="match status" value="1"/>
</dbReference>
<evidence type="ECO:0000256" key="9">
    <source>
        <dbReference type="ARBA" id="ARBA00038298"/>
    </source>
</evidence>
<organism evidence="13">
    <name type="scientific">Candidozyma auris</name>
    <name type="common">Yeast</name>
    <name type="synonym">Candida auris</name>
    <dbReference type="NCBI Taxonomy" id="498019"/>
    <lineage>
        <taxon>Eukaryota</taxon>
        <taxon>Fungi</taxon>
        <taxon>Dikarya</taxon>
        <taxon>Ascomycota</taxon>
        <taxon>Saccharomycotina</taxon>
        <taxon>Pichiomycetes</taxon>
        <taxon>Metschnikowiaceae</taxon>
        <taxon>Candidozyma</taxon>
    </lineage>
</organism>
<comment type="similarity">
    <text evidence="9">Belongs to the DHHC palmitoyltransferase family. PFA5 subfamily.</text>
</comment>